<keyword evidence="3" id="KW-1185">Reference proteome</keyword>
<proteinExistence type="predicted"/>
<dbReference type="HOGENOM" id="CLU_1341689_0_0_6"/>
<dbReference type="AlphaFoldDB" id="Q2S8C8"/>
<dbReference type="EMBL" id="CP000155">
    <property type="protein sequence ID" value="ABC33096.1"/>
    <property type="molecule type" value="Genomic_DNA"/>
</dbReference>
<evidence type="ECO:0000313" key="3">
    <source>
        <dbReference type="Proteomes" id="UP000000238"/>
    </source>
</evidence>
<dbReference type="STRING" id="349521.HCH_06452"/>
<feature type="signal peptide" evidence="1">
    <location>
        <begin position="1"/>
        <end position="18"/>
    </location>
</feature>
<sequence length="204" mass="23215">MKKRFLLCLVCLTQAAMASERDVDSLFEYLRIGRDIPLYEMPRPLRQRLEGIAEQVRVSREDGLIMERSSYTDLKAYVEDLLSDLDVGSGAVYLCPPVEIFAQGDRRMPDGRIRRDTVGRINVTGDCRWFGGGDNGQSGWLDIDRFWSCSGNVQYDYGQAYFEAGEKSVRVADTEYFSVYPQEESDNIVVYGQVSPSRCIRCCP</sequence>
<name>Q2S8C8_HAHCH</name>
<dbReference type="KEGG" id="hch:HCH_06452"/>
<evidence type="ECO:0000313" key="2">
    <source>
        <dbReference type="EMBL" id="ABC33096.1"/>
    </source>
</evidence>
<dbReference type="RefSeq" id="WP_011400148.1">
    <property type="nucleotide sequence ID" value="NC_007645.1"/>
</dbReference>
<protein>
    <submittedName>
        <fullName evidence="2">Uncharacterized protein</fullName>
    </submittedName>
</protein>
<evidence type="ECO:0000256" key="1">
    <source>
        <dbReference type="SAM" id="SignalP"/>
    </source>
</evidence>
<feature type="chain" id="PRO_5004214866" evidence="1">
    <location>
        <begin position="19"/>
        <end position="204"/>
    </location>
</feature>
<dbReference type="Proteomes" id="UP000000238">
    <property type="component" value="Chromosome"/>
</dbReference>
<keyword evidence="1" id="KW-0732">Signal</keyword>
<reference evidence="2 3" key="1">
    <citation type="journal article" date="2005" name="Nucleic Acids Res.">
        <title>Genomic blueprint of Hahella chejuensis, a marine microbe producing an algicidal agent.</title>
        <authorList>
            <person name="Jeong H."/>
            <person name="Yim J.H."/>
            <person name="Lee C."/>
            <person name="Choi S.-H."/>
            <person name="Park Y.K."/>
            <person name="Yoon S.H."/>
            <person name="Hur C.-G."/>
            <person name="Kang H.-Y."/>
            <person name="Kim D."/>
            <person name="Lee H.H."/>
            <person name="Park K.H."/>
            <person name="Park S.-H."/>
            <person name="Park H.-S."/>
            <person name="Lee H.K."/>
            <person name="Oh T.K."/>
            <person name="Kim J.F."/>
        </authorList>
    </citation>
    <scope>NUCLEOTIDE SEQUENCE [LARGE SCALE GENOMIC DNA]</scope>
    <source>
        <strain evidence="2 3">KCTC 2396</strain>
    </source>
</reference>
<accession>Q2S8C8</accession>
<organism evidence="2 3">
    <name type="scientific">Hahella chejuensis (strain KCTC 2396)</name>
    <dbReference type="NCBI Taxonomy" id="349521"/>
    <lineage>
        <taxon>Bacteria</taxon>
        <taxon>Pseudomonadati</taxon>
        <taxon>Pseudomonadota</taxon>
        <taxon>Gammaproteobacteria</taxon>
        <taxon>Oceanospirillales</taxon>
        <taxon>Hahellaceae</taxon>
        <taxon>Hahella</taxon>
    </lineage>
</organism>
<dbReference type="OrthoDB" id="9871650at2"/>
<gene>
    <name evidence="2" type="ordered locus">HCH_06452</name>
</gene>